<dbReference type="Proteomes" id="UP000321797">
    <property type="component" value="Unassembled WGS sequence"/>
</dbReference>
<dbReference type="GO" id="GO:0003677">
    <property type="term" value="F:DNA binding"/>
    <property type="evidence" value="ECO:0007669"/>
    <property type="project" value="InterPro"/>
</dbReference>
<dbReference type="InterPro" id="IPR010982">
    <property type="entry name" value="Lambda_DNA-bd_dom_sf"/>
</dbReference>
<dbReference type="SUPFAM" id="SSF47413">
    <property type="entry name" value="lambda repressor-like DNA-binding domains"/>
    <property type="match status" value="1"/>
</dbReference>
<proteinExistence type="predicted"/>
<dbReference type="AlphaFoldDB" id="A0A5C7Y818"/>
<evidence type="ECO:0000313" key="2">
    <source>
        <dbReference type="Proteomes" id="UP000321797"/>
    </source>
</evidence>
<evidence type="ECO:0000313" key="1">
    <source>
        <dbReference type="EMBL" id="TXI57980.1"/>
    </source>
</evidence>
<dbReference type="EMBL" id="SSGD01000031">
    <property type="protein sequence ID" value="TXI57980.1"/>
    <property type="molecule type" value="Genomic_DNA"/>
</dbReference>
<protein>
    <submittedName>
        <fullName evidence="1">XRE family transcriptional regulator</fullName>
    </submittedName>
</protein>
<sequence>MDATRRGPAGPPLPAAGPARLDHFVRERLAQMRISHYELARRGGPNRTTLHKAVNGSGRLRESTLARIDLALGWASGSAAAVLAGGQPRTQMVTGPGDEHAVTVLQAATTMVVQASELLGSVQGLLNELVDHSTRKH</sequence>
<comment type="caution">
    <text evidence="1">The sequence shown here is derived from an EMBL/GenBank/DDBJ whole genome shotgun (WGS) entry which is preliminary data.</text>
</comment>
<gene>
    <name evidence="1" type="ORF">E6Q54_06810</name>
</gene>
<dbReference type="RefSeq" id="WP_276759584.1">
    <property type="nucleotide sequence ID" value="NZ_SSGD01000031.1"/>
</dbReference>
<accession>A0A5C7Y818</accession>
<organism evidence="1 2">
    <name type="scientific">Mycolicibacter arupensis</name>
    <dbReference type="NCBI Taxonomy" id="342002"/>
    <lineage>
        <taxon>Bacteria</taxon>
        <taxon>Bacillati</taxon>
        <taxon>Actinomycetota</taxon>
        <taxon>Actinomycetes</taxon>
        <taxon>Mycobacteriales</taxon>
        <taxon>Mycobacteriaceae</taxon>
        <taxon>Mycolicibacter</taxon>
    </lineage>
</organism>
<name>A0A5C7Y818_9MYCO</name>
<reference evidence="1 2" key="1">
    <citation type="submission" date="2018-09" db="EMBL/GenBank/DDBJ databases">
        <title>Metagenome Assembled Genomes from an Advanced Water Purification Facility.</title>
        <authorList>
            <person name="Stamps B.W."/>
            <person name="Spear J.R."/>
        </authorList>
    </citation>
    <scope>NUCLEOTIDE SEQUENCE [LARGE SCALE GENOMIC DNA]</scope>
    <source>
        <strain evidence="1">Bin_29_2</strain>
    </source>
</reference>